<keyword evidence="5" id="KW-1185">Reference proteome</keyword>
<dbReference type="Gene3D" id="3.10.580.10">
    <property type="entry name" value="CBS-domain"/>
    <property type="match status" value="1"/>
</dbReference>
<proteinExistence type="predicted"/>
<organism evidence="4 5">
    <name type="scientific">Laceyella putida</name>
    <dbReference type="NCBI Taxonomy" id="110101"/>
    <lineage>
        <taxon>Bacteria</taxon>
        <taxon>Bacillati</taxon>
        <taxon>Bacillota</taxon>
        <taxon>Bacilli</taxon>
        <taxon>Bacillales</taxon>
        <taxon>Thermoactinomycetaceae</taxon>
        <taxon>Laceyella</taxon>
    </lineage>
</organism>
<keyword evidence="1" id="KW-0677">Repeat</keyword>
<dbReference type="PANTHER" id="PTHR48108:SF6">
    <property type="entry name" value="CBS DOMAIN-CONTAINING PROTEIN CBSX1, CHLOROPLASTIC"/>
    <property type="match status" value="1"/>
</dbReference>
<reference evidence="5" key="1">
    <citation type="journal article" date="2019" name="Int. J. Syst. Evol. Microbiol.">
        <title>The Global Catalogue of Microorganisms (GCM) 10K type strain sequencing project: providing services to taxonomists for standard genome sequencing and annotation.</title>
        <authorList>
            <consortium name="The Broad Institute Genomics Platform"/>
            <consortium name="The Broad Institute Genome Sequencing Center for Infectious Disease"/>
            <person name="Wu L."/>
            <person name="Ma J."/>
        </authorList>
    </citation>
    <scope>NUCLEOTIDE SEQUENCE [LARGE SCALE GENOMIC DNA]</scope>
    <source>
        <strain evidence="5">CGMCC 1.12942</strain>
    </source>
</reference>
<dbReference type="PROSITE" id="PS51371">
    <property type="entry name" value="CBS"/>
    <property type="match status" value="1"/>
</dbReference>
<dbReference type="Pfam" id="PF00571">
    <property type="entry name" value="CBS"/>
    <property type="match status" value="2"/>
</dbReference>
<keyword evidence="2" id="KW-0129">CBS domain</keyword>
<evidence type="ECO:0000313" key="4">
    <source>
        <dbReference type="EMBL" id="MFC7439623.1"/>
    </source>
</evidence>
<dbReference type="InterPro" id="IPR000644">
    <property type="entry name" value="CBS_dom"/>
</dbReference>
<dbReference type="Proteomes" id="UP001596500">
    <property type="component" value="Unassembled WGS sequence"/>
</dbReference>
<name>A0ABW2RF34_9BACL</name>
<gene>
    <name evidence="4" type="ORF">ACFQNG_00350</name>
</gene>
<evidence type="ECO:0000313" key="5">
    <source>
        <dbReference type="Proteomes" id="UP001596500"/>
    </source>
</evidence>
<evidence type="ECO:0000256" key="2">
    <source>
        <dbReference type="PROSITE-ProRule" id="PRU00703"/>
    </source>
</evidence>
<accession>A0ABW2RF34</accession>
<protein>
    <submittedName>
        <fullName evidence="4">CBS domain-containing protein</fullName>
    </submittedName>
</protein>
<dbReference type="PANTHER" id="PTHR48108">
    <property type="entry name" value="CBS DOMAIN-CONTAINING PROTEIN CBSX2, CHLOROPLASTIC"/>
    <property type="match status" value="1"/>
</dbReference>
<sequence>MFNKDSYLFSQEIATLIIPKEQVTIIDPDCSLERALLVLTRKRLSSVPVINGAGKVEGVISKTNILDFILQLNQQEGDFTGLKEHTVKEAMNKSYLGILANSILSFAFEVLLERSFTPIIDLKGRFIGILTRKVMMEKVVEFFEAEYQRTRDQGMDSGKTREGKNGTIKHKKFFHRRT</sequence>
<evidence type="ECO:0000256" key="1">
    <source>
        <dbReference type="ARBA" id="ARBA00022737"/>
    </source>
</evidence>
<dbReference type="SMART" id="SM00116">
    <property type="entry name" value="CBS"/>
    <property type="match status" value="1"/>
</dbReference>
<feature type="domain" description="CBS" evidence="3">
    <location>
        <begin position="17"/>
        <end position="76"/>
    </location>
</feature>
<comment type="caution">
    <text evidence="4">The sequence shown here is derived from an EMBL/GenBank/DDBJ whole genome shotgun (WGS) entry which is preliminary data.</text>
</comment>
<dbReference type="EMBL" id="JBHTBW010000002">
    <property type="protein sequence ID" value="MFC7439623.1"/>
    <property type="molecule type" value="Genomic_DNA"/>
</dbReference>
<dbReference type="InterPro" id="IPR051462">
    <property type="entry name" value="CBS_domain-containing"/>
</dbReference>
<dbReference type="RefSeq" id="WP_379862806.1">
    <property type="nucleotide sequence ID" value="NZ_JBHTBW010000002.1"/>
</dbReference>
<dbReference type="SUPFAM" id="SSF54631">
    <property type="entry name" value="CBS-domain pair"/>
    <property type="match status" value="1"/>
</dbReference>
<evidence type="ECO:0000259" key="3">
    <source>
        <dbReference type="PROSITE" id="PS51371"/>
    </source>
</evidence>
<dbReference type="InterPro" id="IPR046342">
    <property type="entry name" value="CBS_dom_sf"/>
</dbReference>